<dbReference type="AlphaFoldDB" id="A0A1G2CCM6"/>
<feature type="domain" description="Methyltransferase type 11" evidence="1">
    <location>
        <begin position="48"/>
        <end position="140"/>
    </location>
</feature>
<dbReference type="STRING" id="1798650.A2945_04245"/>
<dbReference type="Proteomes" id="UP000178880">
    <property type="component" value="Unassembled WGS sequence"/>
</dbReference>
<evidence type="ECO:0000313" key="3">
    <source>
        <dbReference type="Proteomes" id="UP000178880"/>
    </source>
</evidence>
<dbReference type="PANTHER" id="PTHR43861">
    <property type="entry name" value="TRANS-ACONITATE 2-METHYLTRANSFERASE-RELATED"/>
    <property type="match status" value="1"/>
</dbReference>
<dbReference type="GO" id="GO:0008757">
    <property type="term" value="F:S-adenosylmethionine-dependent methyltransferase activity"/>
    <property type="evidence" value="ECO:0007669"/>
    <property type="project" value="InterPro"/>
</dbReference>
<proteinExistence type="predicted"/>
<protein>
    <recommendedName>
        <fullName evidence="1">Methyltransferase type 11 domain-containing protein</fullName>
    </recommendedName>
</protein>
<organism evidence="2 3">
    <name type="scientific">Candidatus Liptonbacteria bacterium RIFCSPLOWO2_01_FULL_52_25</name>
    <dbReference type="NCBI Taxonomy" id="1798650"/>
    <lineage>
        <taxon>Bacteria</taxon>
        <taxon>Candidatus Liptoniibacteriota</taxon>
    </lineage>
</organism>
<dbReference type="InterPro" id="IPR013216">
    <property type="entry name" value="Methyltransf_11"/>
</dbReference>
<comment type="caution">
    <text evidence="2">The sequence shown here is derived from an EMBL/GenBank/DDBJ whole genome shotgun (WGS) entry which is preliminary data.</text>
</comment>
<sequence>MNKTANTSWGGIADWYHEMLQAGDTYQEKVILPNLLRLLAPAKGERVLDIACGEGFFTRALRESGAEVVGADISPELIAIAKKLSPKGEYFTAPVEEMSFAADGTFEKAFCILSLQNMENIRRGVGETARVLARGGTFIIVLNHPCFRIPKRSSWGYDEKENTQYRRLDGYLSESKENIKIHPGEEARGGKGVETHSFHRPLQVWAKILANAGFAIARLEEWESHKKSQKGPRAEAEDRARKEFPLFLCILAEKR</sequence>
<name>A0A1G2CCM6_9BACT</name>
<gene>
    <name evidence="2" type="ORF">A2945_04245</name>
</gene>
<reference evidence="2 3" key="1">
    <citation type="journal article" date="2016" name="Nat. Commun.">
        <title>Thousands of microbial genomes shed light on interconnected biogeochemical processes in an aquifer system.</title>
        <authorList>
            <person name="Anantharaman K."/>
            <person name="Brown C.T."/>
            <person name="Hug L.A."/>
            <person name="Sharon I."/>
            <person name="Castelle C.J."/>
            <person name="Probst A.J."/>
            <person name="Thomas B.C."/>
            <person name="Singh A."/>
            <person name="Wilkins M.J."/>
            <person name="Karaoz U."/>
            <person name="Brodie E.L."/>
            <person name="Williams K.H."/>
            <person name="Hubbard S.S."/>
            <person name="Banfield J.F."/>
        </authorList>
    </citation>
    <scope>NUCLEOTIDE SEQUENCE [LARGE SCALE GENOMIC DNA]</scope>
</reference>
<evidence type="ECO:0000313" key="2">
    <source>
        <dbReference type="EMBL" id="OGY99142.1"/>
    </source>
</evidence>
<dbReference type="PANTHER" id="PTHR43861:SF1">
    <property type="entry name" value="TRANS-ACONITATE 2-METHYLTRANSFERASE"/>
    <property type="match status" value="1"/>
</dbReference>
<dbReference type="Pfam" id="PF08241">
    <property type="entry name" value="Methyltransf_11"/>
    <property type="match status" value="1"/>
</dbReference>
<dbReference type="CDD" id="cd02440">
    <property type="entry name" value="AdoMet_MTases"/>
    <property type="match status" value="1"/>
</dbReference>
<dbReference type="Gene3D" id="3.40.50.150">
    <property type="entry name" value="Vaccinia Virus protein VP39"/>
    <property type="match status" value="1"/>
</dbReference>
<dbReference type="SUPFAM" id="SSF53335">
    <property type="entry name" value="S-adenosyl-L-methionine-dependent methyltransferases"/>
    <property type="match status" value="1"/>
</dbReference>
<dbReference type="InterPro" id="IPR029063">
    <property type="entry name" value="SAM-dependent_MTases_sf"/>
</dbReference>
<accession>A0A1G2CCM6</accession>
<evidence type="ECO:0000259" key="1">
    <source>
        <dbReference type="Pfam" id="PF08241"/>
    </source>
</evidence>
<dbReference type="EMBL" id="MHLA01000020">
    <property type="protein sequence ID" value="OGY99142.1"/>
    <property type="molecule type" value="Genomic_DNA"/>
</dbReference>